<reference evidence="2" key="1">
    <citation type="submission" date="2021-05" db="EMBL/GenBank/DDBJ databases">
        <authorList>
            <person name="Tigano A."/>
        </authorList>
    </citation>
    <scope>NUCLEOTIDE SEQUENCE</scope>
</reference>
<dbReference type="AlphaFoldDB" id="A0A8S4BJZ3"/>
<keyword evidence="3" id="KW-1185">Reference proteome</keyword>
<evidence type="ECO:0000313" key="3">
    <source>
        <dbReference type="Proteomes" id="UP000677803"/>
    </source>
</evidence>
<evidence type="ECO:0000313" key="2">
    <source>
        <dbReference type="EMBL" id="CAG5950733.1"/>
    </source>
</evidence>
<gene>
    <name evidence="2" type="ORF">MMEN_LOCUS14335</name>
</gene>
<protein>
    <submittedName>
        <fullName evidence="2">(Atlantic silverside) hypothetical protein</fullName>
    </submittedName>
</protein>
<organism evidence="2 3">
    <name type="scientific">Menidia menidia</name>
    <name type="common">Atlantic silverside</name>
    <dbReference type="NCBI Taxonomy" id="238744"/>
    <lineage>
        <taxon>Eukaryota</taxon>
        <taxon>Metazoa</taxon>
        <taxon>Chordata</taxon>
        <taxon>Craniata</taxon>
        <taxon>Vertebrata</taxon>
        <taxon>Euteleostomi</taxon>
        <taxon>Actinopterygii</taxon>
        <taxon>Neopterygii</taxon>
        <taxon>Teleostei</taxon>
        <taxon>Neoteleostei</taxon>
        <taxon>Acanthomorphata</taxon>
        <taxon>Ovalentaria</taxon>
        <taxon>Atherinomorphae</taxon>
        <taxon>Atheriniformes</taxon>
        <taxon>Atherinopsidae</taxon>
        <taxon>Menidiinae</taxon>
        <taxon>Menidia</taxon>
    </lineage>
</organism>
<proteinExistence type="predicted"/>
<name>A0A8S4BJZ3_9TELE</name>
<dbReference type="OrthoDB" id="8962756at2759"/>
<accession>A0A8S4BJZ3</accession>
<dbReference type="Proteomes" id="UP000677803">
    <property type="component" value="Unassembled WGS sequence"/>
</dbReference>
<feature type="region of interest" description="Disordered" evidence="1">
    <location>
        <begin position="1"/>
        <end position="52"/>
    </location>
</feature>
<sequence length="397" mass="44845">MIQGHAERVEQNQTESLTSATPPPPPLPSGSSGPQHPIPSSPGDGAAGQEPPRQRENFNVMEIRHPFKVTAPSRGNLAVFHASVMHLELAGGGFSRHVIVPVDGEDDDSILPAFMDFWDELVQSNAELLANNNLELILQVGGILLEALAHVNNPCLTDREASVLWRQWQLMEGLTEQTPVNFSDVNKFERIVKRKIVVFYGKGEKNLLCKFETDFPDRSNPLFLFLLGNHYYGIRNLTGCTGAKYTCSYCYIGFDHPERHFCEGYCPICHYPSCHLRLLRSVQCAACNRICHDSICFDKHREPRLRPQLEKFRSNCETSKFCLVCKILYHVPASRELCIHEFSVKCTVCGEKLPREADVTLNEHQCCIQPCPTDKGLDDKLIFNFESFSRVTCTFPF</sequence>
<feature type="non-terminal residue" evidence="2">
    <location>
        <position position="1"/>
    </location>
</feature>
<evidence type="ECO:0000256" key="1">
    <source>
        <dbReference type="SAM" id="MobiDB-lite"/>
    </source>
</evidence>
<dbReference type="EMBL" id="CAJRST010018890">
    <property type="protein sequence ID" value="CAG5950733.1"/>
    <property type="molecule type" value="Genomic_DNA"/>
</dbReference>
<comment type="caution">
    <text evidence="2">The sequence shown here is derived from an EMBL/GenBank/DDBJ whole genome shotgun (WGS) entry which is preliminary data.</text>
</comment>
<feature type="compositionally biased region" description="Basic and acidic residues" evidence="1">
    <location>
        <begin position="1"/>
        <end position="10"/>
    </location>
</feature>